<dbReference type="AlphaFoldDB" id="A0ABD6EVZ8"/>
<feature type="region of interest" description="Disordered" evidence="1">
    <location>
        <begin position="82"/>
        <end position="140"/>
    </location>
</feature>
<feature type="region of interest" description="Disordered" evidence="1">
    <location>
        <begin position="201"/>
        <end position="223"/>
    </location>
</feature>
<evidence type="ECO:0000313" key="2">
    <source>
        <dbReference type="EMBL" id="MFH4980430.1"/>
    </source>
</evidence>
<proteinExistence type="predicted"/>
<feature type="compositionally biased region" description="Polar residues" evidence="1">
    <location>
        <begin position="85"/>
        <end position="109"/>
    </location>
</feature>
<organism evidence="2 3">
    <name type="scientific">Gnathostoma spinigerum</name>
    <dbReference type="NCBI Taxonomy" id="75299"/>
    <lineage>
        <taxon>Eukaryota</taxon>
        <taxon>Metazoa</taxon>
        <taxon>Ecdysozoa</taxon>
        <taxon>Nematoda</taxon>
        <taxon>Chromadorea</taxon>
        <taxon>Rhabditida</taxon>
        <taxon>Spirurina</taxon>
        <taxon>Gnathostomatomorpha</taxon>
        <taxon>Gnathostomatoidea</taxon>
        <taxon>Gnathostomatidae</taxon>
        <taxon>Gnathostoma</taxon>
    </lineage>
</organism>
<accession>A0ABD6EVZ8</accession>
<dbReference type="Proteomes" id="UP001608902">
    <property type="component" value="Unassembled WGS sequence"/>
</dbReference>
<dbReference type="EMBL" id="JBGFUD010005529">
    <property type="protein sequence ID" value="MFH4980430.1"/>
    <property type="molecule type" value="Genomic_DNA"/>
</dbReference>
<protein>
    <submittedName>
        <fullName evidence="2">Uncharacterized protein</fullName>
    </submittedName>
</protein>
<name>A0ABD6EVZ8_9BILA</name>
<reference evidence="2 3" key="1">
    <citation type="submission" date="2024-08" db="EMBL/GenBank/DDBJ databases">
        <title>Gnathostoma spinigerum genome.</title>
        <authorList>
            <person name="Gonzalez-Bertolin B."/>
            <person name="Monzon S."/>
            <person name="Zaballos A."/>
            <person name="Jimenez P."/>
            <person name="Dekumyoy P."/>
            <person name="Varona S."/>
            <person name="Cuesta I."/>
            <person name="Sumanam S."/>
            <person name="Adisakwattana P."/>
            <person name="Gasser R.B."/>
            <person name="Hernandez-Gonzalez A."/>
            <person name="Young N.D."/>
            <person name="Perteguer M.J."/>
        </authorList>
    </citation>
    <scope>NUCLEOTIDE SEQUENCE [LARGE SCALE GENOMIC DNA]</scope>
    <source>
        <strain evidence="2">AL3</strain>
        <tissue evidence="2">Liver</tissue>
    </source>
</reference>
<feature type="region of interest" description="Disordered" evidence="1">
    <location>
        <begin position="1"/>
        <end position="33"/>
    </location>
</feature>
<comment type="caution">
    <text evidence="2">The sequence shown here is derived from an EMBL/GenBank/DDBJ whole genome shotgun (WGS) entry which is preliminary data.</text>
</comment>
<evidence type="ECO:0000256" key="1">
    <source>
        <dbReference type="SAM" id="MobiDB-lite"/>
    </source>
</evidence>
<gene>
    <name evidence="2" type="ORF">AB6A40_007139</name>
</gene>
<sequence>MDVYRRSRSQPRLPPQQSPGYRDYDTGIGGGASFVERRPLDRMHRSRSLENRRELFDDEYFIEYDDRFVDRQPMRHVTMPRRYESSQPSYLNVNTQPYAQQFQSRSPRSTYRDDTYIERPSPPLEMRRSSIQQSPLQQRDEDWEAIERSIRNYQRDTATMHPTARRYQHVSRSQGLSPLPSGHSMKPLGWSGDHFYRSGGSHFTTSSLKSPEGGGTQSLRMEPRVSTAQEEFEMRAGPAPVAGKGTLGPEAAPRSYSHHRSYQHESRSFGPSVMGGKSSSYAFDVASGGTVKRAVPPSFQRYHKVSCCCLSFRWPPWAYEEVEPPQPMYRHY</sequence>
<evidence type="ECO:0000313" key="3">
    <source>
        <dbReference type="Proteomes" id="UP001608902"/>
    </source>
</evidence>
<keyword evidence="3" id="KW-1185">Reference proteome</keyword>